<dbReference type="PANTHER" id="PTHR42643:SF32">
    <property type="entry name" value="IONOTROPIC RECEPTOR 31A, ISOFORM C-RELATED"/>
    <property type="match status" value="1"/>
</dbReference>
<keyword evidence="2" id="KW-1003">Cell membrane</keyword>
<dbReference type="GO" id="GO:0005886">
    <property type="term" value="C:plasma membrane"/>
    <property type="evidence" value="ECO:0007669"/>
    <property type="project" value="UniProtKB-SubCell"/>
</dbReference>
<comment type="subcellular location">
    <subcellularLocation>
        <location evidence="1">Cell membrane</location>
        <topology evidence="1">Multi-pass membrane protein</topology>
    </subcellularLocation>
</comment>
<sequence length="647" mass="73731">MKVLKWLLVILVANVSRSEGKISTDLVEKYFISQRNVRSVVMLLCQEKEIKYLGMQFNNENIYFTSHFIGRDALNITNLFSRFFIASCGVLVDCECPGVEDILEMSSNNRYFNLTYSWMLFGAPGHTWEEFLDPFLNIEFSTDLVFVQKNPENPSKLNLVDVYSLGRHRGSSLIGVPFAEYSLKEKEVKILINLWPKFRQRNRGNFNGFKLKAVAIIDRDNVTEADVNHLMELPGKTPGITNFVKFQSHLNLYLLEIYNFTVSYRIARAWTGRLPSGHKLGFIGILSRGEVDMAMAAAIYVPDRKDDCDFVHTSYRAIFGFVFRVTSDSSASEASLMAPLHRDVWTSLFVTIFIILLVGLLVRGIYFFTKLSVSGSTSRDFVDIFAALCQQGIDPMPRNVVQRIIVLMMLIMAFFLYNYYTSSVVGVLLSTPVKGPRNIEEIVASSYKLSVDDTSFHRVIFRERKTSNVERIYDKIIRLKRGPTDLPMYAPISTAIPFIKSGRWAWHSELTESFSTIAKNLNALEICDLRTTSGLYESAYDNEFAVLPKFSQYKEMMKISFMWLHETGFVKRGLTIYRSEKPECFSGISVFAVGFQAVSAAFYVLIAGMCLSLLILSVEVLWKRCPSNCKSKKSNQLFRPSGIVLKN</sequence>
<feature type="signal peptide" evidence="9">
    <location>
        <begin position="1"/>
        <end position="20"/>
    </location>
</feature>
<keyword evidence="3 8" id="KW-0812">Transmembrane</keyword>
<dbReference type="Proteomes" id="UP000092461">
    <property type="component" value="Unassembled WGS sequence"/>
</dbReference>
<evidence type="ECO:0000256" key="7">
    <source>
        <dbReference type="ARBA" id="ARBA00023180"/>
    </source>
</evidence>
<keyword evidence="4 8" id="KW-1133">Transmembrane helix</keyword>
<dbReference type="VEuPathDB" id="VectorBase:LLONM1_000125"/>
<feature type="transmembrane region" description="Helical" evidence="8">
    <location>
        <begin position="400"/>
        <end position="420"/>
    </location>
</feature>
<feature type="transmembrane region" description="Helical" evidence="8">
    <location>
        <begin position="344"/>
        <end position="369"/>
    </location>
</feature>
<accession>A0A3F2ZDI1</accession>
<feature type="chain" id="PRO_5017727264" description="Ionotropic receptor 75a N-terminal domain-containing protein" evidence="9">
    <location>
        <begin position="21"/>
        <end position="647"/>
    </location>
</feature>
<protein>
    <recommendedName>
        <fullName evidence="10">Ionotropic receptor 75a N-terminal domain-containing protein</fullName>
    </recommendedName>
</protein>
<keyword evidence="9" id="KW-0732">Signal</keyword>
<evidence type="ECO:0000256" key="3">
    <source>
        <dbReference type="ARBA" id="ARBA00022692"/>
    </source>
</evidence>
<evidence type="ECO:0000313" key="12">
    <source>
        <dbReference type="Proteomes" id="UP000092461"/>
    </source>
</evidence>
<dbReference type="InterPro" id="IPR057074">
    <property type="entry name" value="IR75A_N"/>
</dbReference>
<evidence type="ECO:0000256" key="9">
    <source>
        <dbReference type="SAM" id="SignalP"/>
    </source>
</evidence>
<dbReference type="InterPro" id="IPR052192">
    <property type="entry name" value="Insect_Ionotropic_Sensory_Rcpt"/>
</dbReference>
<evidence type="ECO:0000256" key="2">
    <source>
        <dbReference type="ARBA" id="ARBA00022475"/>
    </source>
</evidence>
<dbReference type="VEuPathDB" id="VectorBase:LLOJ010961"/>
<dbReference type="Gene3D" id="1.10.287.70">
    <property type="match status" value="1"/>
</dbReference>
<dbReference type="Pfam" id="PF24576">
    <property type="entry name" value="IR75A_N"/>
    <property type="match status" value="1"/>
</dbReference>
<dbReference type="AlphaFoldDB" id="A0A3F2ZDI1"/>
<keyword evidence="7" id="KW-0325">Glycoprotein</keyword>
<evidence type="ECO:0000256" key="5">
    <source>
        <dbReference type="ARBA" id="ARBA00023136"/>
    </source>
</evidence>
<dbReference type="EMBL" id="AJWK01012539">
    <property type="status" value="NOT_ANNOTATED_CDS"/>
    <property type="molecule type" value="Genomic_DNA"/>
</dbReference>
<evidence type="ECO:0000259" key="10">
    <source>
        <dbReference type="Pfam" id="PF24576"/>
    </source>
</evidence>
<dbReference type="SUPFAM" id="SSF53850">
    <property type="entry name" value="Periplasmic binding protein-like II"/>
    <property type="match status" value="1"/>
</dbReference>
<evidence type="ECO:0000256" key="8">
    <source>
        <dbReference type="SAM" id="Phobius"/>
    </source>
</evidence>
<feature type="domain" description="Ionotropic receptor 75a N-terminal" evidence="10">
    <location>
        <begin position="30"/>
        <end position="214"/>
    </location>
</feature>
<keyword evidence="5 8" id="KW-0472">Membrane</keyword>
<proteinExistence type="predicted"/>
<organism evidence="11 12">
    <name type="scientific">Lutzomyia longipalpis</name>
    <name type="common">Sand fly</name>
    <dbReference type="NCBI Taxonomy" id="7200"/>
    <lineage>
        <taxon>Eukaryota</taxon>
        <taxon>Metazoa</taxon>
        <taxon>Ecdysozoa</taxon>
        <taxon>Arthropoda</taxon>
        <taxon>Hexapoda</taxon>
        <taxon>Insecta</taxon>
        <taxon>Pterygota</taxon>
        <taxon>Neoptera</taxon>
        <taxon>Endopterygota</taxon>
        <taxon>Diptera</taxon>
        <taxon>Nematocera</taxon>
        <taxon>Psychodoidea</taxon>
        <taxon>Psychodidae</taxon>
        <taxon>Lutzomyia</taxon>
        <taxon>Lutzomyia</taxon>
    </lineage>
</organism>
<reference evidence="11" key="1">
    <citation type="submission" date="2020-05" db="UniProtKB">
        <authorList>
            <consortium name="EnsemblMetazoa"/>
        </authorList>
    </citation>
    <scope>IDENTIFICATION</scope>
    <source>
        <strain evidence="11">Jacobina</strain>
    </source>
</reference>
<evidence type="ECO:0000256" key="1">
    <source>
        <dbReference type="ARBA" id="ARBA00004651"/>
    </source>
</evidence>
<evidence type="ECO:0000313" key="11">
    <source>
        <dbReference type="EnsemblMetazoa" id="LLOJ010961-PA"/>
    </source>
</evidence>
<keyword evidence="12" id="KW-1185">Reference proteome</keyword>
<evidence type="ECO:0000256" key="6">
    <source>
        <dbReference type="ARBA" id="ARBA00023170"/>
    </source>
</evidence>
<feature type="transmembrane region" description="Helical" evidence="8">
    <location>
        <begin position="600"/>
        <end position="622"/>
    </location>
</feature>
<keyword evidence="6" id="KW-0675">Receptor</keyword>
<dbReference type="PANTHER" id="PTHR42643">
    <property type="entry name" value="IONOTROPIC RECEPTOR 20A-RELATED"/>
    <property type="match status" value="1"/>
</dbReference>
<evidence type="ECO:0000256" key="4">
    <source>
        <dbReference type="ARBA" id="ARBA00022989"/>
    </source>
</evidence>
<name>A0A3F2ZDI1_LUTLO</name>
<dbReference type="EnsemblMetazoa" id="LLOJ010961-RA">
    <property type="protein sequence ID" value="LLOJ010961-PA"/>
    <property type="gene ID" value="LLOJ010961"/>
</dbReference>